<dbReference type="Pfam" id="PF00076">
    <property type="entry name" value="RRM_1"/>
    <property type="match status" value="1"/>
</dbReference>
<keyword evidence="9" id="KW-1185">Reference proteome</keyword>
<feature type="domain" description="RRM" evidence="6">
    <location>
        <begin position="203"/>
        <end position="282"/>
    </location>
</feature>
<name>A0A8K0X159_9PEZI</name>
<dbReference type="SMART" id="SM00360">
    <property type="entry name" value="RRM"/>
    <property type="match status" value="1"/>
</dbReference>
<dbReference type="InterPro" id="IPR045180">
    <property type="entry name" value="La_dom_prot"/>
</dbReference>
<dbReference type="SUPFAM" id="SSF46785">
    <property type="entry name" value="Winged helix' DNA-binding domain"/>
    <property type="match status" value="1"/>
</dbReference>
<sequence>MSSTEEPVVKAEEAQAPEVKTETVETTAAAPAEVKAEETTAPAEVKTEETTAAPAEVKPEETTTEAKQEEAADKDAAKPGVLKTTARIDNKDYRNNKKFDPRQLPESEDPLEMRAQVEFYFNNANLPTDEHLWNLTGGPENKPVELKHIHNFGRMRRFPNYKALVESLKDSDVVEVSGEEGSEVVKRKVPYKLRGDKAEVMRASVYVKGFGDEDAMTQFNLEKFFKQFGGVNAVRLRRTEENLFKGSVFVEFASEEDAKAFLALEPAPKWEGHDLKIMSKKDYVDDKSRAIREGEIKPSNSRDKKFFEGRGGKAGKSDKNARGGRGNFRGDKNDWKSRRDHDQKGGFRDNGRGRGRGGRGGRGRGSGRGGNRDRDDRRTRDDKPADNRSGIQPTIKTTDSNGKPVDAANANGKRPREESGNAGEPQAKKVDAKTE</sequence>
<reference evidence="8" key="1">
    <citation type="journal article" date="2021" name="Nat. Commun.">
        <title>Genetic determinants of endophytism in the Arabidopsis root mycobiome.</title>
        <authorList>
            <person name="Mesny F."/>
            <person name="Miyauchi S."/>
            <person name="Thiergart T."/>
            <person name="Pickel B."/>
            <person name="Atanasova L."/>
            <person name="Karlsson M."/>
            <person name="Huettel B."/>
            <person name="Barry K.W."/>
            <person name="Haridas S."/>
            <person name="Chen C."/>
            <person name="Bauer D."/>
            <person name="Andreopoulos W."/>
            <person name="Pangilinan J."/>
            <person name="LaButti K."/>
            <person name="Riley R."/>
            <person name="Lipzen A."/>
            <person name="Clum A."/>
            <person name="Drula E."/>
            <person name="Henrissat B."/>
            <person name="Kohler A."/>
            <person name="Grigoriev I.V."/>
            <person name="Martin F.M."/>
            <person name="Hacquard S."/>
        </authorList>
    </citation>
    <scope>NUCLEOTIDE SEQUENCE</scope>
    <source>
        <strain evidence="8">MPI-CAGE-AT-0016</strain>
    </source>
</reference>
<feature type="compositionally biased region" description="Basic and acidic residues" evidence="5">
    <location>
        <begin position="86"/>
        <end position="105"/>
    </location>
</feature>
<evidence type="ECO:0000256" key="3">
    <source>
        <dbReference type="ARBA" id="ARBA00023242"/>
    </source>
</evidence>
<evidence type="ECO:0000259" key="6">
    <source>
        <dbReference type="PROSITE" id="PS50102"/>
    </source>
</evidence>
<feature type="region of interest" description="Disordered" evidence="5">
    <location>
        <begin position="291"/>
        <end position="435"/>
    </location>
</feature>
<evidence type="ECO:0000256" key="4">
    <source>
        <dbReference type="PROSITE-ProRule" id="PRU00332"/>
    </source>
</evidence>
<dbReference type="PANTHER" id="PTHR22792:SF140">
    <property type="entry name" value="ACHILLES, ISOFORM A"/>
    <property type="match status" value="1"/>
</dbReference>
<evidence type="ECO:0000256" key="5">
    <source>
        <dbReference type="SAM" id="MobiDB-lite"/>
    </source>
</evidence>
<comment type="subcellular location">
    <subcellularLocation>
        <location evidence="1">Nucleus</location>
    </subcellularLocation>
</comment>
<feature type="compositionally biased region" description="Basic and acidic residues" evidence="5">
    <location>
        <begin position="426"/>
        <end position="435"/>
    </location>
</feature>
<dbReference type="GO" id="GO:1990904">
    <property type="term" value="C:ribonucleoprotein complex"/>
    <property type="evidence" value="ECO:0007669"/>
    <property type="project" value="InterPro"/>
</dbReference>
<dbReference type="InterPro" id="IPR002344">
    <property type="entry name" value="Lupus_La"/>
</dbReference>
<evidence type="ECO:0000313" key="9">
    <source>
        <dbReference type="Proteomes" id="UP000813385"/>
    </source>
</evidence>
<gene>
    <name evidence="8" type="ORF">B0T11DRAFT_116362</name>
</gene>
<dbReference type="InterPro" id="IPR000504">
    <property type="entry name" value="RRM_dom"/>
</dbReference>
<evidence type="ECO:0000313" key="8">
    <source>
        <dbReference type="EMBL" id="KAH7353273.1"/>
    </source>
</evidence>
<dbReference type="PROSITE" id="PS50102">
    <property type="entry name" value="RRM"/>
    <property type="match status" value="1"/>
</dbReference>
<evidence type="ECO:0000256" key="1">
    <source>
        <dbReference type="ARBA" id="ARBA00004123"/>
    </source>
</evidence>
<dbReference type="Pfam" id="PF05383">
    <property type="entry name" value="La"/>
    <property type="match status" value="1"/>
</dbReference>
<dbReference type="GO" id="GO:0005634">
    <property type="term" value="C:nucleus"/>
    <property type="evidence" value="ECO:0007669"/>
    <property type="project" value="UniProtKB-SubCell"/>
</dbReference>
<feature type="compositionally biased region" description="Low complexity" evidence="5">
    <location>
        <begin position="24"/>
        <end position="56"/>
    </location>
</feature>
<dbReference type="PANTHER" id="PTHR22792">
    <property type="entry name" value="LUPUS LA PROTEIN-RELATED"/>
    <property type="match status" value="1"/>
</dbReference>
<accession>A0A8K0X159</accession>
<dbReference type="OrthoDB" id="439993at2759"/>
<dbReference type="PRINTS" id="PR00302">
    <property type="entry name" value="LUPUSLA"/>
</dbReference>
<proteinExistence type="predicted"/>
<organism evidence="8 9">
    <name type="scientific">Plectosphaerella cucumerina</name>
    <dbReference type="NCBI Taxonomy" id="40658"/>
    <lineage>
        <taxon>Eukaryota</taxon>
        <taxon>Fungi</taxon>
        <taxon>Dikarya</taxon>
        <taxon>Ascomycota</taxon>
        <taxon>Pezizomycotina</taxon>
        <taxon>Sordariomycetes</taxon>
        <taxon>Hypocreomycetidae</taxon>
        <taxon>Glomerellales</taxon>
        <taxon>Plectosphaerellaceae</taxon>
        <taxon>Plectosphaerella</taxon>
    </lineage>
</organism>
<dbReference type="CDD" id="cd12291">
    <property type="entry name" value="RRM1_La"/>
    <property type="match status" value="1"/>
</dbReference>
<dbReference type="GO" id="GO:0006396">
    <property type="term" value="P:RNA processing"/>
    <property type="evidence" value="ECO:0007669"/>
    <property type="project" value="InterPro"/>
</dbReference>
<keyword evidence="3" id="KW-0539">Nucleus</keyword>
<dbReference type="SUPFAM" id="SSF54928">
    <property type="entry name" value="RNA-binding domain, RBD"/>
    <property type="match status" value="1"/>
</dbReference>
<dbReference type="InterPro" id="IPR036388">
    <property type="entry name" value="WH-like_DNA-bd_sf"/>
</dbReference>
<dbReference type="PROSITE" id="PS50961">
    <property type="entry name" value="HTH_LA"/>
    <property type="match status" value="1"/>
</dbReference>
<dbReference type="InterPro" id="IPR006630">
    <property type="entry name" value="La_HTH"/>
</dbReference>
<feature type="compositionally biased region" description="Basic and acidic residues" evidence="5">
    <location>
        <begin position="370"/>
        <end position="386"/>
    </location>
</feature>
<evidence type="ECO:0000259" key="7">
    <source>
        <dbReference type="PROSITE" id="PS50961"/>
    </source>
</evidence>
<protein>
    <submittedName>
        <fullName evidence="8">Lupus La protein</fullName>
    </submittedName>
</protein>
<dbReference type="Gene3D" id="1.10.10.10">
    <property type="entry name" value="Winged helix-like DNA-binding domain superfamily/Winged helix DNA-binding domain"/>
    <property type="match status" value="1"/>
</dbReference>
<dbReference type="InterPro" id="IPR035979">
    <property type="entry name" value="RBD_domain_sf"/>
</dbReference>
<dbReference type="AlphaFoldDB" id="A0A8K0X159"/>
<feature type="compositionally biased region" description="Basic and acidic residues" evidence="5">
    <location>
        <begin position="7"/>
        <end position="23"/>
    </location>
</feature>
<keyword evidence="2 4" id="KW-0694">RNA-binding</keyword>
<dbReference type="GO" id="GO:0003729">
    <property type="term" value="F:mRNA binding"/>
    <property type="evidence" value="ECO:0007669"/>
    <property type="project" value="TreeGrafter"/>
</dbReference>
<feature type="domain" description="HTH La-type RNA-binding" evidence="7">
    <location>
        <begin position="103"/>
        <end position="193"/>
    </location>
</feature>
<feature type="compositionally biased region" description="Basic and acidic residues" evidence="5">
    <location>
        <begin position="291"/>
        <end position="321"/>
    </location>
</feature>
<feature type="compositionally biased region" description="Basic and acidic residues" evidence="5">
    <location>
        <begin position="57"/>
        <end position="77"/>
    </location>
</feature>
<feature type="compositionally biased region" description="Basic and acidic residues" evidence="5">
    <location>
        <begin position="328"/>
        <end position="352"/>
    </location>
</feature>
<dbReference type="InterPro" id="IPR036390">
    <property type="entry name" value="WH_DNA-bd_sf"/>
</dbReference>
<dbReference type="EMBL" id="JAGPXD010000005">
    <property type="protein sequence ID" value="KAH7353273.1"/>
    <property type="molecule type" value="Genomic_DNA"/>
</dbReference>
<dbReference type="SMART" id="SM00715">
    <property type="entry name" value="LA"/>
    <property type="match status" value="1"/>
</dbReference>
<comment type="caution">
    <text evidence="8">The sequence shown here is derived from an EMBL/GenBank/DDBJ whole genome shotgun (WGS) entry which is preliminary data.</text>
</comment>
<dbReference type="Gene3D" id="3.30.70.330">
    <property type="match status" value="1"/>
</dbReference>
<dbReference type="Proteomes" id="UP000813385">
    <property type="component" value="Unassembled WGS sequence"/>
</dbReference>
<feature type="compositionally biased region" description="Polar residues" evidence="5">
    <location>
        <begin position="389"/>
        <end position="401"/>
    </location>
</feature>
<evidence type="ECO:0000256" key="2">
    <source>
        <dbReference type="ARBA" id="ARBA00022884"/>
    </source>
</evidence>
<feature type="region of interest" description="Disordered" evidence="5">
    <location>
        <begin position="1"/>
        <end position="106"/>
    </location>
</feature>
<feature type="compositionally biased region" description="Basic residues" evidence="5">
    <location>
        <begin position="353"/>
        <end position="362"/>
    </location>
</feature>
<dbReference type="InterPro" id="IPR012677">
    <property type="entry name" value="Nucleotide-bd_a/b_plait_sf"/>
</dbReference>